<keyword evidence="4 9" id="KW-0378">Hydrolase</keyword>
<evidence type="ECO:0000256" key="9">
    <source>
        <dbReference type="RuleBase" id="RU004336"/>
    </source>
</evidence>
<dbReference type="PROSITE" id="PS00587">
    <property type="entry name" value="GLYCOSYL_HYDROL_F17"/>
    <property type="match status" value="1"/>
</dbReference>
<dbReference type="EMBL" id="CAWUPB010000850">
    <property type="protein sequence ID" value="CAK7325802.1"/>
    <property type="molecule type" value="Genomic_DNA"/>
</dbReference>
<organism evidence="11 12">
    <name type="scientific">Dovyalis caffra</name>
    <dbReference type="NCBI Taxonomy" id="77055"/>
    <lineage>
        <taxon>Eukaryota</taxon>
        <taxon>Viridiplantae</taxon>
        <taxon>Streptophyta</taxon>
        <taxon>Embryophyta</taxon>
        <taxon>Tracheophyta</taxon>
        <taxon>Spermatophyta</taxon>
        <taxon>Magnoliopsida</taxon>
        <taxon>eudicotyledons</taxon>
        <taxon>Gunneridae</taxon>
        <taxon>Pentapetalae</taxon>
        <taxon>rosids</taxon>
        <taxon>fabids</taxon>
        <taxon>Malpighiales</taxon>
        <taxon>Salicaceae</taxon>
        <taxon>Flacourtieae</taxon>
        <taxon>Dovyalis</taxon>
    </lineage>
</organism>
<dbReference type="PANTHER" id="PTHR32227">
    <property type="entry name" value="GLUCAN ENDO-1,3-BETA-GLUCOSIDASE BG1-RELATED-RELATED"/>
    <property type="match status" value="1"/>
</dbReference>
<feature type="compositionally biased region" description="Low complexity" evidence="10">
    <location>
        <begin position="8"/>
        <end position="19"/>
    </location>
</feature>
<feature type="compositionally biased region" description="Pro residues" evidence="10">
    <location>
        <begin position="27"/>
        <end position="39"/>
    </location>
</feature>
<evidence type="ECO:0000256" key="6">
    <source>
        <dbReference type="ARBA" id="ARBA00033335"/>
    </source>
</evidence>
<keyword evidence="5 9" id="KW-0326">Glycosidase</keyword>
<sequence length="418" mass="45886">MNPLHPLSPSSATSTSTTTFGVTYTAPSPPSPSSTPSPPADGILSALSSLNIRSLRLPNPDPSLIRSFAFTNTSLFLSIPNSLLPPLAANRSIAARWLYGHVLPFYPRSKISLISVGDDAVSQFSPFLLPAIRNVHLALRDLGIKKISVSTTFSFVNVITTPFPPSSGTFQEPLGELLIKPLLQFLEDTNSSFLVNLYPYNLYRINSEIPLGFALFQEHPFNFRDDLITGVRYWNLFDMMVDAVVSALAVAGHENLPVIVAETGWPSTGGDPTEVDAKLEYAEMYIKGLVSHLRSGVGTPLRKEGVSQAYIFELVDKDNVKQGTRNWGILYANMTKKYHVEFSGCGEIGVGRVLWMRVCLTGLREKHLLDAVGSSSVLTVQRSARSFQSMQGRLNRSIGKRIKFPDGMEQGEQGSDLY</sequence>
<evidence type="ECO:0000256" key="1">
    <source>
        <dbReference type="ARBA" id="ARBA00000382"/>
    </source>
</evidence>
<evidence type="ECO:0000313" key="12">
    <source>
        <dbReference type="Proteomes" id="UP001314170"/>
    </source>
</evidence>
<dbReference type="InterPro" id="IPR000490">
    <property type="entry name" value="Glyco_hydro_17"/>
</dbReference>
<evidence type="ECO:0000256" key="5">
    <source>
        <dbReference type="ARBA" id="ARBA00023295"/>
    </source>
</evidence>
<dbReference type="GO" id="GO:0005975">
    <property type="term" value="P:carbohydrate metabolic process"/>
    <property type="evidence" value="ECO:0007669"/>
    <property type="project" value="InterPro"/>
</dbReference>
<evidence type="ECO:0000256" key="4">
    <source>
        <dbReference type="ARBA" id="ARBA00022801"/>
    </source>
</evidence>
<dbReference type="InterPro" id="IPR044965">
    <property type="entry name" value="Glyco_hydro_17_plant"/>
</dbReference>
<dbReference type="InterPro" id="IPR017853">
    <property type="entry name" value="GH"/>
</dbReference>
<dbReference type="SUPFAM" id="SSF51445">
    <property type="entry name" value="(Trans)glycosidases"/>
    <property type="match status" value="1"/>
</dbReference>
<comment type="catalytic activity">
    <reaction evidence="1">
        <text>Hydrolysis of (1-&gt;3)-beta-D-glucosidic linkages in (1-&gt;3)-beta-D-glucans.</text>
        <dbReference type="EC" id="3.2.1.39"/>
    </reaction>
</comment>
<evidence type="ECO:0000256" key="3">
    <source>
        <dbReference type="ARBA" id="ARBA00012780"/>
    </source>
</evidence>
<dbReference type="Proteomes" id="UP001314170">
    <property type="component" value="Unassembled WGS sequence"/>
</dbReference>
<comment type="similarity">
    <text evidence="2 8">Belongs to the glycosyl hydrolase 17 family.</text>
</comment>
<dbReference type="AlphaFoldDB" id="A0AAV1QVH9"/>
<dbReference type="Pfam" id="PF00332">
    <property type="entry name" value="Glyco_hydro_17"/>
    <property type="match status" value="1"/>
</dbReference>
<evidence type="ECO:0000256" key="10">
    <source>
        <dbReference type="SAM" id="MobiDB-lite"/>
    </source>
</evidence>
<proteinExistence type="inferred from homology"/>
<evidence type="ECO:0000256" key="8">
    <source>
        <dbReference type="RuleBase" id="RU004335"/>
    </source>
</evidence>
<dbReference type="EC" id="3.2.1.39" evidence="3"/>
<reference evidence="11 12" key="1">
    <citation type="submission" date="2024-01" db="EMBL/GenBank/DDBJ databases">
        <authorList>
            <person name="Waweru B."/>
        </authorList>
    </citation>
    <scope>NUCLEOTIDE SEQUENCE [LARGE SCALE GENOMIC DNA]</scope>
</reference>
<dbReference type="Gene3D" id="3.20.20.80">
    <property type="entry name" value="Glycosidases"/>
    <property type="match status" value="1"/>
</dbReference>
<evidence type="ECO:0000256" key="2">
    <source>
        <dbReference type="ARBA" id="ARBA00008773"/>
    </source>
</evidence>
<gene>
    <name evidence="11" type="ORF">DCAF_LOCUS3493</name>
</gene>
<accession>A0AAV1QVH9</accession>
<evidence type="ECO:0000256" key="7">
    <source>
        <dbReference type="ARBA" id="ARBA00033417"/>
    </source>
</evidence>
<comment type="caution">
    <text evidence="11">The sequence shown here is derived from an EMBL/GenBank/DDBJ whole genome shotgun (WGS) entry which is preliminary data.</text>
</comment>
<protein>
    <recommendedName>
        <fullName evidence="3">glucan endo-1,3-beta-D-glucosidase</fullName>
        <ecNumber evidence="3">3.2.1.39</ecNumber>
    </recommendedName>
    <alternativeName>
        <fullName evidence="6">(1-&gt;3)-beta-glucan endohydrolase</fullName>
    </alternativeName>
    <alternativeName>
        <fullName evidence="7">Beta-1,3-endoglucanase</fullName>
    </alternativeName>
</protein>
<evidence type="ECO:0000313" key="11">
    <source>
        <dbReference type="EMBL" id="CAK7325802.1"/>
    </source>
</evidence>
<dbReference type="GO" id="GO:0042973">
    <property type="term" value="F:glucan endo-1,3-beta-D-glucosidase activity"/>
    <property type="evidence" value="ECO:0007669"/>
    <property type="project" value="UniProtKB-EC"/>
</dbReference>
<keyword evidence="12" id="KW-1185">Reference proteome</keyword>
<name>A0AAV1QVH9_9ROSI</name>
<feature type="region of interest" description="Disordered" evidence="10">
    <location>
        <begin position="1"/>
        <end position="40"/>
    </location>
</feature>